<evidence type="ECO:0000256" key="1">
    <source>
        <dbReference type="ARBA" id="ARBA00000085"/>
    </source>
</evidence>
<dbReference type="PROSITE" id="PS50885">
    <property type="entry name" value="HAMP"/>
    <property type="match status" value="1"/>
</dbReference>
<dbReference type="SUPFAM" id="SSF47384">
    <property type="entry name" value="Homodimeric domain of signal transducing histidine kinase"/>
    <property type="match status" value="1"/>
</dbReference>
<evidence type="ECO:0000256" key="4">
    <source>
        <dbReference type="ARBA" id="ARBA00022553"/>
    </source>
</evidence>
<evidence type="ECO:0000256" key="3">
    <source>
        <dbReference type="ARBA" id="ARBA00012438"/>
    </source>
</evidence>
<evidence type="ECO:0000256" key="8">
    <source>
        <dbReference type="ARBA" id="ARBA00022989"/>
    </source>
</evidence>
<keyword evidence="9" id="KW-0902">Two-component regulatory system</keyword>
<dbReference type="InterPro" id="IPR003660">
    <property type="entry name" value="HAMP_dom"/>
</dbReference>
<evidence type="ECO:0000256" key="7">
    <source>
        <dbReference type="ARBA" id="ARBA00022777"/>
    </source>
</evidence>
<dbReference type="Gene3D" id="3.30.565.10">
    <property type="entry name" value="Histidine kinase-like ATPase, C-terminal domain"/>
    <property type="match status" value="1"/>
</dbReference>
<dbReference type="InterPro" id="IPR005467">
    <property type="entry name" value="His_kinase_dom"/>
</dbReference>
<dbReference type="SMART" id="SM00387">
    <property type="entry name" value="HATPase_c"/>
    <property type="match status" value="1"/>
</dbReference>
<dbReference type="Gene3D" id="1.10.287.130">
    <property type="match status" value="1"/>
</dbReference>
<dbReference type="PRINTS" id="PR00344">
    <property type="entry name" value="BCTRLSENSOR"/>
</dbReference>
<comment type="catalytic activity">
    <reaction evidence="1">
        <text>ATP + protein L-histidine = ADP + protein N-phospho-L-histidine.</text>
        <dbReference type="EC" id="2.7.13.3"/>
    </reaction>
</comment>
<name>A0A9C7QXJ6_9GAMM</name>
<organism evidence="14 15">
    <name type="scientific">Serratia grimesii</name>
    <dbReference type="NCBI Taxonomy" id="82995"/>
    <lineage>
        <taxon>Bacteria</taxon>
        <taxon>Pseudomonadati</taxon>
        <taxon>Pseudomonadota</taxon>
        <taxon>Gammaproteobacteria</taxon>
        <taxon>Enterobacterales</taxon>
        <taxon>Yersiniaceae</taxon>
        <taxon>Serratia</taxon>
    </lineage>
</organism>
<dbReference type="Pfam" id="PF02518">
    <property type="entry name" value="HATPase_c"/>
    <property type="match status" value="1"/>
</dbReference>
<keyword evidence="8 11" id="KW-1133">Transmembrane helix</keyword>
<feature type="domain" description="HAMP" evidence="13">
    <location>
        <begin position="169"/>
        <end position="221"/>
    </location>
</feature>
<dbReference type="InterPro" id="IPR003594">
    <property type="entry name" value="HATPase_dom"/>
</dbReference>
<keyword evidence="6 11" id="KW-0812">Transmembrane</keyword>
<feature type="transmembrane region" description="Helical" evidence="11">
    <location>
        <begin position="150"/>
        <end position="168"/>
    </location>
</feature>
<dbReference type="InterPro" id="IPR050428">
    <property type="entry name" value="TCS_sensor_his_kinase"/>
</dbReference>
<evidence type="ECO:0000259" key="12">
    <source>
        <dbReference type="PROSITE" id="PS50109"/>
    </source>
</evidence>
<reference evidence="14 15" key="1">
    <citation type="journal article" date="2018" name="Nat. Biotechnol.">
        <title>A standardized bacterial taxonomy based on genome phylogeny substantially revises the tree of life.</title>
        <authorList>
            <person name="Parks D.H."/>
            <person name="Chuvochina M."/>
            <person name="Waite D.W."/>
            <person name="Rinke C."/>
            <person name="Skarshewski A."/>
            <person name="Chaumeil P.A."/>
            <person name="Hugenholtz P."/>
        </authorList>
    </citation>
    <scope>NUCLEOTIDE SEQUENCE [LARGE SCALE GENOMIC DNA]</scope>
    <source>
        <strain evidence="14">UBA11264</strain>
    </source>
</reference>
<proteinExistence type="predicted"/>
<dbReference type="Proteomes" id="UP000262210">
    <property type="component" value="Unassembled WGS sequence"/>
</dbReference>
<feature type="domain" description="Histidine kinase" evidence="12">
    <location>
        <begin position="229"/>
        <end position="441"/>
    </location>
</feature>
<dbReference type="InterPro" id="IPR036097">
    <property type="entry name" value="HisK_dim/P_sf"/>
</dbReference>
<dbReference type="GO" id="GO:0005886">
    <property type="term" value="C:plasma membrane"/>
    <property type="evidence" value="ECO:0007669"/>
    <property type="project" value="TreeGrafter"/>
</dbReference>
<feature type="transmembrane region" description="Helical" evidence="11">
    <location>
        <begin position="16"/>
        <end position="38"/>
    </location>
</feature>
<evidence type="ECO:0000259" key="13">
    <source>
        <dbReference type="PROSITE" id="PS50885"/>
    </source>
</evidence>
<dbReference type="InterPro" id="IPR004358">
    <property type="entry name" value="Sig_transdc_His_kin-like_C"/>
</dbReference>
<evidence type="ECO:0000256" key="10">
    <source>
        <dbReference type="ARBA" id="ARBA00023136"/>
    </source>
</evidence>
<comment type="caution">
    <text evidence="14">The sequence shown here is derived from an EMBL/GenBank/DDBJ whole genome shotgun (WGS) entry which is preliminary data.</text>
</comment>
<comment type="subcellular location">
    <subcellularLocation>
        <location evidence="2">Membrane</location>
        <topology evidence="2">Multi-pass membrane protein</topology>
    </subcellularLocation>
</comment>
<evidence type="ECO:0000256" key="6">
    <source>
        <dbReference type="ARBA" id="ARBA00022692"/>
    </source>
</evidence>
<keyword evidence="4" id="KW-0597">Phosphoprotein</keyword>
<evidence type="ECO:0000313" key="14">
    <source>
        <dbReference type="EMBL" id="HCK00642.1"/>
    </source>
</evidence>
<gene>
    <name evidence="14" type="ORF">DHV72_11520</name>
</gene>
<evidence type="ECO:0000313" key="15">
    <source>
        <dbReference type="Proteomes" id="UP000262210"/>
    </source>
</evidence>
<sequence>MDGCKKRVMDSLQLKLSLGLSSAIVVVALAAGIFSFYASFEEAHELQDTTLAQIARLVRSDTLSGLRQPDATARQEDDAAVIVQLLPSTGVTTAHFLLNVPLNEGFQTLSVDGVSFRVLVRTLSPETRVAVAQRTSERDEIAMESAWRTLIPLLVLIPILLLVVADLIKKSMQPIHRLAHALEQRGEQDLTPLPVNELPREIAPFIAAINRLFGKVAGGVETQRRFVADAAHELRSPLTALSLQAERLSTAEMPEVAQQRLGRMQHGIKRTRHLLEQLLSLARVQQNVPRPMTPVSVQSVFRSVIEDLLPLAEAKGIDLGVWQPTEVHLTLNEADMFTLLRNLVENALRYAPHGGIVDLQVRVVGNKAIVTVEDNGPGIAVENRQRVLDAFYRIEGSGQHGSGLGLSIVAATLSHLDGKLTLADSRRHAHGLRAIIILPHR</sequence>
<dbReference type="RefSeq" id="WP_278431259.1">
    <property type="nucleotide sequence ID" value="NZ_DPSM01000016.1"/>
</dbReference>
<evidence type="ECO:0000256" key="2">
    <source>
        <dbReference type="ARBA" id="ARBA00004141"/>
    </source>
</evidence>
<accession>A0A9C7QXJ6</accession>
<keyword evidence="7 14" id="KW-0418">Kinase</keyword>
<dbReference type="SUPFAM" id="SSF55874">
    <property type="entry name" value="ATPase domain of HSP90 chaperone/DNA topoisomerase II/histidine kinase"/>
    <property type="match status" value="1"/>
</dbReference>
<evidence type="ECO:0000256" key="5">
    <source>
        <dbReference type="ARBA" id="ARBA00022679"/>
    </source>
</evidence>
<dbReference type="GO" id="GO:0000155">
    <property type="term" value="F:phosphorelay sensor kinase activity"/>
    <property type="evidence" value="ECO:0007669"/>
    <property type="project" value="InterPro"/>
</dbReference>
<dbReference type="CDD" id="cd00075">
    <property type="entry name" value="HATPase"/>
    <property type="match status" value="1"/>
</dbReference>
<dbReference type="CDD" id="cd00082">
    <property type="entry name" value="HisKA"/>
    <property type="match status" value="1"/>
</dbReference>
<keyword evidence="5" id="KW-0808">Transferase</keyword>
<keyword evidence="10 11" id="KW-0472">Membrane</keyword>
<protein>
    <recommendedName>
        <fullName evidence="3">histidine kinase</fullName>
        <ecNumber evidence="3">2.7.13.3</ecNumber>
    </recommendedName>
</protein>
<dbReference type="InterPro" id="IPR003661">
    <property type="entry name" value="HisK_dim/P_dom"/>
</dbReference>
<dbReference type="EC" id="2.7.13.3" evidence="3"/>
<dbReference type="Pfam" id="PF00512">
    <property type="entry name" value="HisKA"/>
    <property type="match status" value="1"/>
</dbReference>
<evidence type="ECO:0000256" key="11">
    <source>
        <dbReference type="SAM" id="Phobius"/>
    </source>
</evidence>
<dbReference type="PANTHER" id="PTHR45436">
    <property type="entry name" value="SENSOR HISTIDINE KINASE YKOH"/>
    <property type="match status" value="1"/>
</dbReference>
<dbReference type="AlphaFoldDB" id="A0A9C7QXJ6"/>
<evidence type="ECO:0000256" key="9">
    <source>
        <dbReference type="ARBA" id="ARBA00023012"/>
    </source>
</evidence>
<dbReference type="InterPro" id="IPR036890">
    <property type="entry name" value="HATPase_C_sf"/>
</dbReference>
<dbReference type="PROSITE" id="PS50109">
    <property type="entry name" value="HIS_KIN"/>
    <property type="match status" value="1"/>
</dbReference>
<dbReference type="SMART" id="SM00388">
    <property type="entry name" value="HisKA"/>
    <property type="match status" value="1"/>
</dbReference>
<dbReference type="PANTHER" id="PTHR45436:SF15">
    <property type="entry name" value="SENSOR HISTIDINE KINASE CUSS"/>
    <property type="match status" value="1"/>
</dbReference>
<dbReference type="EMBL" id="DPSM01000016">
    <property type="protein sequence ID" value="HCK00642.1"/>
    <property type="molecule type" value="Genomic_DNA"/>
</dbReference>